<sequence>MAELPCQPESPNHLHPILHQLSSAGYTDALNPDKLAREKLAGGLACLDCESMLPVVQWLLDRVRDGKDESKMGALNQLQQLRERISMGGAETKVQMLVSLLQSLKDLERKESEFQSYSGAKRSQLEAELVDLKENMASGCDSKSLSDRLNHSLSESAEELNSARKELAATLRAILAVNRQLDNVPSQSELIQYERRLSELSGHIQGKHQQTQKHYDTYNALLEIKELMLKETSLLNSISSQFQNAITSTAGRMKLIDSMEGIVKGSQQKLEKLQLGPKEQEKIRDGLKERYIAAIAEQRQWYSLLKAFQEACAKNERLRSLTSD</sequence>
<comment type="caution">
    <text evidence="3">The sequence shown here is derived from an EMBL/GenBank/DDBJ whole genome shotgun (WGS) entry which is preliminary data.</text>
</comment>
<dbReference type="AlphaFoldDB" id="A0AA88D5K5"/>
<keyword evidence="1" id="KW-0175">Coiled coil</keyword>
<dbReference type="EMBL" id="BTGU01000020">
    <property type="protein sequence ID" value="GMN45220.1"/>
    <property type="molecule type" value="Genomic_DNA"/>
</dbReference>
<dbReference type="InterPro" id="IPR019159">
    <property type="entry name" value="CCDC93_CC"/>
</dbReference>
<evidence type="ECO:0000259" key="2">
    <source>
        <dbReference type="Pfam" id="PF09762"/>
    </source>
</evidence>
<keyword evidence="4" id="KW-1185">Reference proteome</keyword>
<dbReference type="Pfam" id="PF09762">
    <property type="entry name" value="CCDC93_CC"/>
    <property type="match status" value="1"/>
</dbReference>
<dbReference type="PANTHER" id="PTHR16441">
    <property type="entry name" value="FIDIPIDINE"/>
    <property type="match status" value="1"/>
</dbReference>
<dbReference type="Proteomes" id="UP001187192">
    <property type="component" value="Unassembled WGS sequence"/>
</dbReference>
<name>A0AA88D5K5_FICCA</name>
<proteinExistence type="predicted"/>
<dbReference type="InterPro" id="IPR039116">
    <property type="entry name" value="CCDC93"/>
</dbReference>
<evidence type="ECO:0000256" key="1">
    <source>
        <dbReference type="SAM" id="Coils"/>
    </source>
</evidence>
<evidence type="ECO:0000313" key="4">
    <source>
        <dbReference type="Proteomes" id="UP001187192"/>
    </source>
</evidence>
<protein>
    <recommendedName>
        <fullName evidence="2">CCDC93 coiled-coil domain-containing protein</fullName>
    </recommendedName>
</protein>
<feature type="domain" description="CCDC93 coiled-coil" evidence="2">
    <location>
        <begin position="75"/>
        <end position="319"/>
    </location>
</feature>
<dbReference type="PANTHER" id="PTHR16441:SF0">
    <property type="entry name" value="COILED-COIL DOMAIN-CONTAINING PROTEIN 93"/>
    <property type="match status" value="1"/>
</dbReference>
<evidence type="ECO:0000313" key="3">
    <source>
        <dbReference type="EMBL" id="GMN45220.1"/>
    </source>
</evidence>
<accession>A0AA88D5K5</accession>
<gene>
    <name evidence="3" type="ORF">TIFTF001_014401</name>
</gene>
<reference evidence="3" key="1">
    <citation type="submission" date="2023-07" db="EMBL/GenBank/DDBJ databases">
        <title>draft genome sequence of fig (Ficus carica).</title>
        <authorList>
            <person name="Takahashi T."/>
            <person name="Nishimura K."/>
        </authorList>
    </citation>
    <scope>NUCLEOTIDE SEQUENCE</scope>
</reference>
<dbReference type="GO" id="GO:0006893">
    <property type="term" value="P:Golgi to plasma membrane transport"/>
    <property type="evidence" value="ECO:0007669"/>
    <property type="project" value="TreeGrafter"/>
</dbReference>
<feature type="coiled-coil region" evidence="1">
    <location>
        <begin position="146"/>
        <end position="173"/>
    </location>
</feature>
<organism evidence="3 4">
    <name type="scientific">Ficus carica</name>
    <name type="common">Common fig</name>
    <dbReference type="NCBI Taxonomy" id="3494"/>
    <lineage>
        <taxon>Eukaryota</taxon>
        <taxon>Viridiplantae</taxon>
        <taxon>Streptophyta</taxon>
        <taxon>Embryophyta</taxon>
        <taxon>Tracheophyta</taxon>
        <taxon>Spermatophyta</taxon>
        <taxon>Magnoliopsida</taxon>
        <taxon>eudicotyledons</taxon>
        <taxon>Gunneridae</taxon>
        <taxon>Pentapetalae</taxon>
        <taxon>rosids</taxon>
        <taxon>fabids</taxon>
        <taxon>Rosales</taxon>
        <taxon>Moraceae</taxon>
        <taxon>Ficeae</taxon>
        <taxon>Ficus</taxon>
    </lineage>
</organism>